<dbReference type="SUPFAM" id="SSF50952">
    <property type="entry name" value="Soluble quinoprotein glucose dehydrogenase"/>
    <property type="match status" value="1"/>
</dbReference>
<evidence type="ECO:0000256" key="4">
    <source>
        <dbReference type="SAM" id="Coils"/>
    </source>
</evidence>
<keyword evidence="6" id="KW-1185">Reference proteome</keyword>
<dbReference type="Pfam" id="PF02191">
    <property type="entry name" value="OLF"/>
    <property type="match status" value="1"/>
</dbReference>
<organism evidence="6 7">
    <name type="scientific">Microcaecilia unicolor</name>
    <dbReference type="NCBI Taxonomy" id="1415580"/>
    <lineage>
        <taxon>Eukaryota</taxon>
        <taxon>Metazoa</taxon>
        <taxon>Chordata</taxon>
        <taxon>Craniata</taxon>
        <taxon>Vertebrata</taxon>
        <taxon>Euteleostomi</taxon>
        <taxon>Amphibia</taxon>
        <taxon>Gymnophiona</taxon>
        <taxon>Siphonopidae</taxon>
        <taxon>Microcaecilia</taxon>
    </lineage>
</organism>
<dbReference type="Proteomes" id="UP000515156">
    <property type="component" value="Chromosome 11"/>
</dbReference>
<gene>
    <name evidence="7" type="primary">LOC115481008</name>
</gene>
<evidence type="ECO:0000256" key="2">
    <source>
        <dbReference type="ARBA" id="ARBA00022525"/>
    </source>
</evidence>
<dbReference type="AlphaFoldDB" id="A0A6P7ZN36"/>
<dbReference type="PANTHER" id="PTHR23192:SF89">
    <property type="entry name" value="OLFACTOMEDIN"/>
    <property type="match status" value="1"/>
</dbReference>
<dbReference type="PROSITE" id="PS51132">
    <property type="entry name" value="OLF"/>
    <property type="match status" value="1"/>
</dbReference>
<comment type="caution">
    <text evidence="3">Lacks conserved residue(s) required for the propagation of feature annotation.</text>
</comment>
<proteinExistence type="predicted"/>
<dbReference type="InterPro" id="IPR011041">
    <property type="entry name" value="Quinoprot_gluc/sorb_DH_b-prop"/>
</dbReference>
<evidence type="ECO:0000256" key="3">
    <source>
        <dbReference type="PROSITE-ProRule" id="PRU00446"/>
    </source>
</evidence>
<evidence type="ECO:0000256" key="1">
    <source>
        <dbReference type="ARBA" id="ARBA00004613"/>
    </source>
</evidence>
<dbReference type="InterPro" id="IPR050605">
    <property type="entry name" value="Olfactomedin-like_domain"/>
</dbReference>
<evidence type="ECO:0000313" key="6">
    <source>
        <dbReference type="Proteomes" id="UP000515156"/>
    </source>
</evidence>
<keyword evidence="4" id="KW-0175">Coiled coil</keyword>
<evidence type="ECO:0000259" key="5">
    <source>
        <dbReference type="PROSITE" id="PS51132"/>
    </source>
</evidence>
<name>A0A6P7ZN36_9AMPH</name>
<dbReference type="KEGG" id="muo:115481008"/>
<dbReference type="InterPro" id="IPR003112">
    <property type="entry name" value="Olfac-like_dom"/>
</dbReference>
<keyword evidence="2" id="KW-0964">Secreted</keyword>
<dbReference type="RefSeq" id="XP_030075854.1">
    <property type="nucleotide sequence ID" value="XM_030219994.1"/>
</dbReference>
<dbReference type="FunCoup" id="A0A6P7ZN36">
    <property type="interactions" value="8"/>
</dbReference>
<dbReference type="GO" id="GO:0005615">
    <property type="term" value="C:extracellular space"/>
    <property type="evidence" value="ECO:0007669"/>
    <property type="project" value="TreeGrafter"/>
</dbReference>
<sequence length="457" mass="52170">MNIPLQRDTKTVSGALNKNNQCVCNVVLPENQFPAQRLEDLENTAHSLNTSVLQEMDKLQDYENKLTALKEQLENLTQKVDQMKINTGEALPSNVSFEHLRVEVKEMEALVQALQSSINGSNSNVDNIYNEVQNISDTVNQLEAFDKNNVLATRREIDSLRKRLEDCKTNSSYMDAGQNKYGMCDHKGIARISKPTVVQLNWRGFEHRHGAWGKDSSMKTSMKNMYWVAPLEADGRLLDTFRIYATEEDLRVSRNPTEKKLSVLIKSTSRWNYTNSGQGSGIIVHNNSLYYNCYNSRDICRYNLETSKVTRKALTNAVYNNRFSYAGVPFQDIDFAADEKGMWVMYATEKNVGNIIIGKLNVSTLGVDRMWVTSQYKPGVTNAFMVCGVLYATRPVSTRKEEIFYMYDTKTGKEGKLSIMLDKVTETVESLNYNPNDKKLYMMSDGYQTVYDVSFKY</sequence>
<dbReference type="InParanoid" id="A0A6P7ZN36"/>
<protein>
    <submittedName>
        <fullName evidence="7">Olfactomedin-like</fullName>
    </submittedName>
</protein>
<reference evidence="7" key="2">
    <citation type="submission" date="2025-08" db="UniProtKB">
        <authorList>
            <consortium name="RefSeq"/>
        </authorList>
    </citation>
    <scope>IDENTIFICATION</scope>
</reference>
<dbReference type="PANTHER" id="PTHR23192">
    <property type="entry name" value="OLFACTOMEDIN-RELATED"/>
    <property type="match status" value="1"/>
</dbReference>
<reference evidence="6" key="1">
    <citation type="submission" date="2024-06" db="UniProtKB">
        <authorList>
            <consortium name="RefSeq"/>
        </authorList>
    </citation>
    <scope>NUCLEOTIDE SEQUENCE [LARGE SCALE GENOMIC DNA]</scope>
</reference>
<feature type="domain" description="Olfactomedin-like" evidence="5">
    <location>
        <begin position="183"/>
        <end position="457"/>
    </location>
</feature>
<dbReference type="OrthoDB" id="8626508at2759"/>
<accession>A0A6P7ZN36</accession>
<dbReference type="Gene3D" id="1.10.287.1490">
    <property type="match status" value="1"/>
</dbReference>
<dbReference type="SMART" id="SM00284">
    <property type="entry name" value="OLF"/>
    <property type="match status" value="1"/>
</dbReference>
<comment type="subcellular location">
    <subcellularLocation>
        <location evidence="1">Secreted</location>
    </subcellularLocation>
</comment>
<feature type="coiled-coil region" evidence="4">
    <location>
        <begin position="52"/>
        <end position="117"/>
    </location>
</feature>
<dbReference type="GO" id="GO:0007165">
    <property type="term" value="P:signal transduction"/>
    <property type="evidence" value="ECO:0007669"/>
    <property type="project" value="TreeGrafter"/>
</dbReference>
<dbReference type="GeneID" id="115481008"/>
<evidence type="ECO:0000313" key="7">
    <source>
        <dbReference type="RefSeq" id="XP_030075854.1"/>
    </source>
</evidence>